<comment type="caution">
    <text evidence="2">The sequence shown here is derived from an EMBL/GenBank/DDBJ whole genome shotgun (WGS) entry which is preliminary data.</text>
</comment>
<keyword evidence="3" id="KW-1185">Reference proteome</keyword>
<keyword evidence="1" id="KW-0472">Membrane</keyword>
<feature type="transmembrane region" description="Helical" evidence="1">
    <location>
        <begin position="63"/>
        <end position="83"/>
    </location>
</feature>
<reference evidence="2" key="1">
    <citation type="submission" date="2017-07" db="EMBL/GenBank/DDBJ databases">
        <title>The cable genome - Insights into the physiology and evolution of filamentous bacteria capable of sulfide oxidation via long distance electron transfer.</title>
        <authorList>
            <person name="Thorup C."/>
            <person name="Bjerg J.T."/>
            <person name="Schreiber L."/>
            <person name="Nielsen L.P."/>
            <person name="Kjeldsen K.U."/>
            <person name="Boesen T."/>
            <person name="Boggild A."/>
            <person name="Meysman F."/>
            <person name="Geelhoed J."/>
            <person name="Schramm A."/>
        </authorList>
    </citation>
    <scope>NUCLEOTIDE SEQUENCE [LARGE SCALE GENOMIC DNA]</scope>
    <source>
        <strain evidence="2">GS</strain>
    </source>
</reference>
<evidence type="ECO:0000313" key="3">
    <source>
        <dbReference type="Proteomes" id="UP000316238"/>
    </source>
</evidence>
<evidence type="ECO:0000256" key="1">
    <source>
        <dbReference type="SAM" id="Phobius"/>
    </source>
</evidence>
<proteinExistence type="predicted"/>
<dbReference type="AlphaFoldDB" id="A0A521G582"/>
<organism evidence="2 3">
    <name type="scientific">Candidatus Electronema aureum</name>
    <dbReference type="NCBI Taxonomy" id="2005002"/>
    <lineage>
        <taxon>Bacteria</taxon>
        <taxon>Pseudomonadati</taxon>
        <taxon>Thermodesulfobacteriota</taxon>
        <taxon>Desulfobulbia</taxon>
        <taxon>Desulfobulbales</taxon>
        <taxon>Desulfobulbaceae</taxon>
        <taxon>Candidatus Electronema</taxon>
    </lineage>
</organism>
<dbReference type="Proteomes" id="UP000316238">
    <property type="component" value="Unassembled WGS sequence"/>
</dbReference>
<keyword evidence="1" id="KW-0812">Transmembrane</keyword>
<dbReference type="EMBL" id="NQJD01000001">
    <property type="protein sequence ID" value="TAA76169.1"/>
    <property type="molecule type" value="Genomic_DNA"/>
</dbReference>
<feature type="transmembrane region" description="Helical" evidence="1">
    <location>
        <begin position="133"/>
        <end position="151"/>
    </location>
</feature>
<protein>
    <submittedName>
        <fullName evidence="2">Rod shape-determining protein MreD</fullName>
    </submittedName>
</protein>
<keyword evidence="1" id="KW-1133">Transmembrane helix</keyword>
<gene>
    <name evidence="2" type="ORF">CDV28_10167</name>
</gene>
<sequence length="183" mass="20411">MATLVFILVGLLLAAVQTTVFMPGPLWPVAPDLYYVLVAYVACQFSLCRGIIILLPVSCVMDVYSGTLVGLYPAICCCGWLLLKFMTIKMPVRKPLYQLPLVAVSYLLISWLSSLLLDILQPEAGILWSWPPMLFRAGLVCLFSYPLFRCFDFLDSRLRGKFSFAGPKGAGTGNQFRQDNKLQ</sequence>
<feature type="transmembrane region" description="Helical" evidence="1">
    <location>
        <begin position="95"/>
        <end position="113"/>
    </location>
</feature>
<evidence type="ECO:0000313" key="2">
    <source>
        <dbReference type="EMBL" id="TAA76169.1"/>
    </source>
</evidence>
<name>A0A521G582_9BACT</name>
<accession>A0A521G582</accession>